<gene>
    <name evidence="2" type="ORF">GPDM_01010</name>
</gene>
<dbReference type="InterPro" id="IPR046947">
    <property type="entry name" value="LytR-like"/>
</dbReference>
<evidence type="ECO:0000313" key="3">
    <source>
        <dbReference type="Proteomes" id="UP000003052"/>
    </source>
</evidence>
<dbReference type="Pfam" id="PF04397">
    <property type="entry name" value="LytTR"/>
    <property type="match status" value="1"/>
</dbReference>
<dbReference type="EMBL" id="AEPB01000001">
    <property type="protein sequence ID" value="EGA91403.1"/>
    <property type="molecule type" value="Genomic_DNA"/>
</dbReference>
<feature type="domain" description="HTH LytTR-type" evidence="1">
    <location>
        <begin position="10"/>
        <end position="108"/>
    </location>
</feature>
<dbReference type="PANTHER" id="PTHR37299:SF1">
    <property type="entry name" value="STAGE 0 SPORULATION PROTEIN A HOMOLOG"/>
    <property type="match status" value="1"/>
</dbReference>
<reference evidence="2 3" key="1">
    <citation type="journal article" date="2011" name="J. Bacteriol.">
        <title>The Draft Genome of Planococcus donghaensis MPA1U2 Reveals Nonsporulation Pathways Controlled by a Conserved Spo0A Regulon.</title>
        <authorList>
            <person name="Pearson M.D."/>
            <person name="Noller H.F."/>
        </authorList>
    </citation>
    <scope>NUCLEOTIDE SEQUENCE [LARGE SCALE GENOMIC DNA]</scope>
    <source>
        <strain evidence="2 3">MPA1U2</strain>
    </source>
</reference>
<accession>E7RCN8</accession>
<dbReference type="OrthoDB" id="9802383at2"/>
<comment type="caution">
    <text evidence="2">The sequence shown here is derived from an EMBL/GenBank/DDBJ whole genome shotgun (WGS) entry which is preliminary data.</text>
</comment>
<evidence type="ECO:0000259" key="1">
    <source>
        <dbReference type="PROSITE" id="PS50930"/>
    </source>
</evidence>
<dbReference type="PANTHER" id="PTHR37299">
    <property type="entry name" value="TRANSCRIPTIONAL REGULATOR-RELATED"/>
    <property type="match status" value="1"/>
</dbReference>
<dbReference type="RefSeq" id="WP_008428024.1">
    <property type="nucleotide sequence ID" value="NZ_AEPB01000001.1"/>
</dbReference>
<proteinExistence type="predicted"/>
<name>E7RCN8_9BACL</name>
<dbReference type="SMART" id="SM00850">
    <property type="entry name" value="LytTR"/>
    <property type="match status" value="1"/>
</dbReference>
<sequence length="108" mass="13047">MNLTIKSNKLVIIKRDRILFIPLNEIFNFERFNQKTYIQTYNEEIHIRDSLKYLETILPEQFKRTHRSFIINTEHVRELKVLNNNTYEAFLPGDNQALVNRELIKLVL</sequence>
<organism evidence="2 3">
    <name type="scientific">Planococcus donghaensis MPA1U2</name>
    <dbReference type="NCBI Taxonomy" id="933115"/>
    <lineage>
        <taxon>Bacteria</taxon>
        <taxon>Bacillati</taxon>
        <taxon>Bacillota</taxon>
        <taxon>Bacilli</taxon>
        <taxon>Bacillales</taxon>
        <taxon>Caryophanaceae</taxon>
        <taxon>Planococcus</taxon>
    </lineage>
</organism>
<dbReference type="InterPro" id="IPR007492">
    <property type="entry name" value="LytTR_DNA-bd_dom"/>
</dbReference>
<dbReference type="Proteomes" id="UP000003052">
    <property type="component" value="Unassembled WGS sequence"/>
</dbReference>
<protein>
    <submittedName>
        <fullName evidence="2">Response regulator</fullName>
    </submittedName>
</protein>
<dbReference type="GO" id="GO:0003677">
    <property type="term" value="F:DNA binding"/>
    <property type="evidence" value="ECO:0007669"/>
    <property type="project" value="InterPro"/>
</dbReference>
<dbReference type="Gene3D" id="2.40.50.1020">
    <property type="entry name" value="LytTr DNA-binding domain"/>
    <property type="match status" value="1"/>
</dbReference>
<evidence type="ECO:0000313" key="2">
    <source>
        <dbReference type="EMBL" id="EGA91403.1"/>
    </source>
</evidence>
<dbReference type="AlphaFoldDB" id="E7RCN8"/>
<dbReference type="eggNOG" id="COG3279">
    <property type="taxonomic scope" value="Bacteria"/>
</dbReference>
<dbReference type="GO" id="GO:0000156">
    <property type="term" value="F:phosphorelay response regulator activity"/>
    <property type="evidence" value="ECO:0007669"/>
    <property type="project" value="InterPro"/>
</dbReference>
<dbReference type="PROSITE" id="PS50930">
    <property type="entry name" value="HTH_LYTTR"/>
    <property type="match status" value="1"/>
</dbReference>